<evidence type="ECO:0000256" key="2">
    <source>
        <dbReference type="ARBA" id="ARBA00022737"/>
    </source>
</evidence>
<feature type="domain" description="C2H2-type" evidence="8">
    <location>
        <begin position="315"/>
        <end position="342"/>
    </location>
</feature>
<dbReference type="PANTHER" id="PTHR23226:SF419">
    <property type="entry name" value="FI21258P1-RELATED"/>
    <property type="match status" value="1"/>
</dbReference>
<feature type="domain" description="C2H2-type" evidence="8">
    <location>
        <begin position="343"/>
        <end position="370"/>
    </location>
</feature>
<dbReference type="PROSITE" id="PS51915">
    <property type="entry name" value="ZAD"/>
    <property type="match status" value="1"/>
</dbReference>
<dbReference type="Proteomes" id="UP000009192">
    <property type="component" value="Unassembled WGS sequence"/>
</dbReference>
<evidence type="ECO:0000259" key="8">
    <source>
        <dbReference type="PROSITE" id="PS50157"/>
    </source>
</evidence>
<dbReference type="GO" id="GO:0000978">
    <property type="term" value="F:RNA polymerase II cis-regulatory region sequence-specific DNA binding"/>
    <property type="evidence" value="ECO:0007669"/>
    <property type="project" value="TreeGrafter"/>
</dbReference>
<dbReference type="InterPro" id="IPR036236">
    <property type="entry name" value="Znf_C2H2_sf"/>
</dbReference>
<reference evidence="10 11" key="1">
    <citation type="journal article" date="2007" name="Nature">
        <title>Evolution of genes and genomes on the Drosophila phylogeny.</title>
        <authorList>
            <consortium name="Drosophila 12 Genomes Consortium"/>
            <person name="Clark A.G."/>
            <person name="Eisen M.B."/>
            <person name="Smith D.R."/>
            <person name="Bergman C.M."/>
            <person name="Oliver B."/>
            <person name="Markow T.A."/>
            <person name="Kaufman T.C."/>
            <person name="Kellis M."/>
            <person name="Gelbart W."/>
            <person name="Iyer V.N."/>
            <person name="Pollard D.A."/>
            <person name="Sackton T.B."/>
            <person name="Larracuente A.M."/>
            <person name="Singh N.D."/>
            <person name="Abad J.P."/>
            <person name="Abt D.N."/>
            <person name="Adryan B."/>
            <person name="Aguade M."/>
            <person name="Akashi H."/>
            <person name="Anderson W.W."/>
            <person name="Aquadro C.F."/>
            <person name="Ardell D.H."/>
            <person name="Arguello R."/>
            <person name="Artieri C.G."/>
            <person name="Barbash D.A."/>
            <person name="Barker D."/>
            <person name="Barsanti P."/>
            <person name="Batterham P."/>
            <person name="Batzoglou S."/>
            <person name="Begun D."/>
            <person name="Bhutkar A."/>
            <person name="Blanco E."/>
            <person name="Bosak S.A."/>
            <person name="Bradley R.K."/>
            <person name="Brand A.D."/>
            <person name="Brent M.R."/>
            <person name="Brooks A.N."/>
            <person name="Brown R.H."/>
            <person name="Butlin R.K."/>
            <person name="Caggese C."/>
            <person name="Calvi B.R."/>
            <person name="Bernardo de Carvalho A."/>
            <person name="Caspi A."/>
            <person name="Castrezana S."/>
            <person name="Celniker S.E."/>
            <person name="Chang J.L."/>
            <person name="Chapple C."/>
            <person name="Chatterji S."/>
            <person name="Chinwalla A."/>
            <person name="Civetta A."/>
            <person name="Clifton S.W."/>
            <person name="Comeron J.M."/>
            <person name="Costello J.C."/>
            <person name="Coyne J.A."/>
            <person name="Daub J."/>
            <person name="David R.G."/>
            <person name="Delcher A.L."/>
            <person name="Delehaunty K."/>
            <person name="Do C.B."/>
            <person name="Ebling H."/>
            <person name="Edwards K."/>
            <person name="Eickbush T."/>
            <person name="Evans J.D."/>
            <person name="Filipski A."/>
            <person name="Findeiss S."/>
            <person name="Freyhult E."/>
            <person name="Fulton L."/>
            <person name="Fulton R."/>
            <person name="Garcia A.C."/>
            <person name="Gardiner A."/>
            <person name="Garfield D.A."/>
            <person name="Garvin B.E."/>
            <person name="Gibson G."/>
            <person name="Gilbert D."/>
            <person name="Gnerre S."/>
            <person name="Godfrey J."/>
            <person name="Good R."/>
            <person name="Gotea V."/>
            <person name="Gravely B."/>
            <person name="Greenberg A.J."/>
            <person name="Griffiths-Jones S."/>
            <person name="Gross S."/>
            <person name="Guigo R."/>
            <person name="Gustafson E.A."/>
            <person name="Haerty W."/>
            <person name="Hahn M.W."/>
            <person name="Halligan D.L."/>
            <person name="Halpern A.L."/>
            <person name="Halter G.M."/>
            <person name="Han M.V."/>
            <person name="Heger A."/>
            <person name="Hillier L."/>
            <person name="Hinrichs A.S."/>
            <person name="Holmes I."/>
            <person name="Hoskins R.A."/>
            <person name="Hubisz M.J."/>
            <person name="Hultmark D."/>
            <person name="Huntley M.A."/>
            <person name="Jaffe D.B."/>
            <person name="Jagadeeshan S."/>
            <person name="Jeck W.R."/>
            <person name="Johnson J."/>
            <person name="Jones C.D."/>
            <person name="Jordan W.C."/>
            <person name="Karpen G.H."/>
            <person name="Kataoka E."/>
            <person name="Keightley P.D."/>
            <person name="Kheradpour P."/>
            <person name="Kirkness E.F."/>
            <person name="Koerich L.B."/>
            <person name="Kristiansen K."/>
            <person name="Kudrna D."/>
            <person name="Kulathinal R.J."/>
            <person name="Kumar S."/>
            <person name="Kwok R."/>
            <person name="Lander E."/>
            <person name="Langley C.H."/>
            <person name="Lapoint R."/>
            <person name="Lazzaro B.P."/>
            <person name="Lee S.J."/>
            <person name="Levesque L."/>
            <person name="Li R."/>
            <person name="Lin C.F."/>
            <person name="Lin M.F."/>
            <person name="Lindblad-Toh K."/>
            <person name="Llopart A."/>
            <person name="Long M."/>
            <person name="Low L."/>
            <person name="Lozovsky E."/>
            <person name="Lu J."/>
            <person name="Luo M."/>
            <person name="Machado C.A."/>
            <person name="Makalowski W."/>
            <person name="Marzo M."/>
            <person name="Matsuda M."/>
            <person name="Matzkin L."/>
            <person name="McAllister B."/>
            <person name="McBride C.S."/>
            <person name="McKernan B."/>
            <person name="McKernan K."/>
            <person name="Mendez-Lago M."/>
            <person name="Minx P."/>
            <person name="Mollenhauer M.U."/>
            <person name="Montooth K."/>
            <person name="Mount S.M."/>
            <person name="Mu X."/>
            <person name="Myers E."/>
            <person name="Negre B."/>
            <person name="Newfeld S."/>
            <person name="Nielsen R."/>
            <person name="Noor M.A."/>
            <person name="O'Grady P."/>
            <person name="Pachter L."/>
            <person name="Papaceit M."/>
            <person name="Parisi M.J."/>
            <person name="Parisi M."/>
            <person name="Parts L."/>
            <person name="Pedersen J.S."/>
            <person name="Pesole G."/>
            <person name="Phillippy A.M."/>
            <person name="Ponting C.P."/>
            <person name="Pop M."/>
            <person name="Porcelli D."/>
            <person name="Powell J.R."/>
            <person name="Prohaska S."/>
            <person name="Pruitt K."/>
            <person name="Puig M."/>
            <person name="Quesneville H."/>
            <person name="Ram K.R."/>
            <person name="Rand D."/>
            <person name="Rasmussen M.D."/>
            <person name="Reed L.K."/>
            <person name="Reenan R."/>
            <person name="Reily A."/>
            <person name="Remington K.A."/>
            <person name="Rieger T.T."/>
            <person name="Ritchie M.G."/>
            <person name="Robin C."/>
            <person name="Rogers Y.H."/>
            <person name="Rohde C."/>
            <person name="Rozas J."/>
            <person name="Rubenfield M.J."/>
            <person name="Ruiz A."/>
            <person name="Russo S."/>
            <person name="Salzberg S.L."/>
            <person name="Sanchez-Gracia A."/>
            <person name="Saranga D.J."/>
            <person name="Sato H."/>
            <person name="Schaeffer S.W."/>
            <person name="Schatz M.C."/>
            <person name="Schlenke T."/>
            <person name="Schwartz R."/>
            <person name="Segarra C."/>
            <person name="Singh R.S."/>
            <person name="Sirot L."/>
            <person name="Sirota M."/>
            <person name="Sisneros N.B."/>
            <person name="Smith C.D."/>
            <person name="Smith T.F."/>
            <person name="Spieth J."/>
            <person name="Stage D.E."/>
            <person name="Stark A."/>
            <person name="Stephan W."/>
            <person name="Strausberg R.L."/>
            <person name="Strempel S."/>
            <person name="Sturgill D."/>
            <person name="Sutton G."/>
            <person name="Sutton G.G."/>
            <person name="Tao W."/>
            <person name="Teichmann S."/>
            <person name="Tobari Y.N."/>
            <person name="Tomimura Y."/>
            <person name="Tsolas J.M."/>
            <person name="Valente V.L."/>
            <person name="Venter E."/>
            <person name="Venter J.C."/>
            <person name="Vicario S."/>
            <person name="Vieira F.G."/>
            <person name="Vilella A.J."/>
            <person name="Villasante A."/>
            <person name="Walenz B."/>
            <person name="Wang J."/>
            <person name="Wasserman M."/>
            <person name="Watts T."/>
            <person name="Wilson D."/>
            <person name="Wilson R.K."/>
            <person name="Wing R.A."/>
            <person name="Wolfner M.F."/>
            <person name="Wong A."/>
            <person name="Wong G.K."/>
            <person name="Wu C.I."/>
            <person name="Wu G."/>
            <person name="Yamamoto D."/>
            <person name="Yang H.P."/>
            <person name="Yang S.P."/>
            <person name="Yorke J.A."/>
            <person name="Yoshida K."/>
            <person name="Zdobnov E."/>
            <person name="Zhang P."/>
            <person name="Zhang Y."/>
            <person name="Zimin A.V."/>
            <person name="Baldwin J."/>
            <person name="Abdouelleil A."/>
            <person name="Abdulkadir J."/>
            <person name="Abebe A."/>
            <person name="Abera B."/>
            <person name="Abreu J."/>
            <person name="Acer S.C."/>
            <person name="Aftuck L."/>
            <person name="Alexander A."/>
            <person name="An P."/>
            <person name="Anderson E."/>
            <person name="Anderson S."/>
            <person name="Arachi H."/>
            <person name="Azer M."/>
            <person name="Bachantsang P."/>
            <person name="Barry A."/>
            <person name="Bayul T."/>
            <person name="Berlin A."/>
            <person name="Bessette D."/>
            <person name="Bloom T."/>
            <person name="Blye J."/>
            <person name="Boguslavskiy L."/>
            <person name="Bonnet C."/>
            <person name="Boukhgalter B."/>
            <person name="Bourzgui I."/>
            <person name="Brown A."/>
            <person name="Cahill P."/>
            <person name="Channer S."/>
            <person name="Cheshatsang Y."/>
            <person name="Chuda L."/>
            <person name="Citroen M."/>
            <person name="Collymore A."/>
            <person name="Cooke P."/>
            <person name="Costello M."/>
            <person name="D'Aco K."/>
            <person name="Daza R."/>
            <person name="De Haan G."/>
            <person name="DeGray S."/>
            <person name="DeMaso C."/>
            <person name="Dhargay N."/>
            <person name="Dooley K."/>
            <person name="Dooley E."/>
            <person name="Doricent M."/>
            <person name="Dorje P."/>
            <person name="Dorjee K."/>
            <person name="Dupes A."/>
            <person name="Elong R."/>
            <person name="Falk J."/>
            <person name="Farina A."/>
            <person name="Faro S."/>
            <person name="Ferguson D."/>
            <person name="Fisher S."/>
            <person name="Foley C.D."/>
            <person name="Franke A."/>
            <person name="Friedrich D."/>
            <person name="Gadbois L."/>
            <person name="Gearin G."/>
            <person name="Gearin C.R."/>
            <person name="Giannoukos G."/>
            <person name="Goode T."/>
            <person name="Graham J."/>
            <person name="Grandbois E."/>
            <person name="Grewal S."/>
            <person name="Gyaltsen K."/>
            <person name="Hafez N."/>
            <person name="Hagos B."/>
            <person name="Hall J."/>
            <person name="Henson C."/>
            <person name="Hollinger A."/>
            <person name="Honan T."/>
            <person name="Huard M.D."/>
            <person name="Hughes L."/>
            <person name="Hurhula B."/>
            <person name="Husby M.E."/>
            <person name="Kamat A."/>
            <person name="Kanga B."/>
            <person name="Kashin S."/>
            <person name="Khazanovich D."/>
            <person name="Kisner P."/>
            <person name="Lance K."/>
            <person name="Lara M."/>
            <person name="Lee W."/>
            <person name="Lennon N."/>
            <person name="Letendre F."/>
            <person name="LeVine R."/>
            <person name="Lipovsky A."/>
            <person name="Liu X."/>
            <person name="Liu J."/>
            <person name="Liu S."/>
            <person name="Lokyitsang T."/>
            <person name="Lokyitsang Y."/>
            <person name="Lubonja R."/>
            <person name="Lui A."/>
            <person name="MacDonald P."/>
            <person name="Magnisalis V."/>
            <person name="Maru K."/>
            <person name="Matthews C."/>
            <person name="McCusker W."/>
            <person name="McDonough S."/>
            <person name="Mehta T."/>
            <person name="Meldrim J."/>
            <person name="Meneus L."/>
            <person name="Mihai O."/>
            <person name="Mihalev A."/>
            <person name="Mihova T."/>
            <person name="Mittelman R."/>
            <person name="Mlenga V."/>
            <person name="Montmayeur A."/>
            <person name="Mulrain L."/>
            <person name="Navidi A."/>
            <person name="Naylor J."/>
            <person name="Negash T."/>
            <person name="Nguyen T."/>
            <person name="Nguyen N."/>
            <person name="Nicol R."/>
            <person name="Norbu C."/>
            <person name="Norbu N."/>
            <person name="Novod N."/>
            <person name="O'Neill B."/>
            <person name="Osman S."/>
            <person name="Markiewicz E."/>
            <person name="Oyono O.L."/>
            <person name="Patti C."/>
            <person name="Phunkhang P."/>
            <person name="Pierre F."/>
            <person name="Priest M."/>
            <person name="Raghuraman S."/>
            <person name="Rege F."/>
            <person name="Reyes R."/>
            <person name="Rise C."/>
            <person name="Rogov P."/>
            <person name="Ross K."/>
            <person name="Ryan E."/>
            <person name="Settipalli S."/>
            <person name="Shea T."/>
            <person name="Sherpa N."/>
            <person name="Shi L."/>
            <person name="Shih D."/>
            <person name="Sparrow T."/>
            <person name="Spaulding J."/>
            <person name="Stalker J."/>
            <person name="Stange-Thomann N."/>
            <person name="Stavropoulos S."/>
            <person name="Stone C."/>
            <person name="Strader C."/>
            <person name="Tesfaye S."/>
            <person name="Thomson T."/>
            <person name="Thoulutsang Y."/>
            <person name="Thoulutsang D."/>
            <person name="Topham K."/>
            <person name="Topping I."/>
            <person name="Tsamla T."/>
            <person name="Vassiliev H."/>
            <person name="Vo A."/>
            <person name="Wangchuk T."/>
            <person name="Wangdi T."/>
            <person name="Weiand M."/>
            <person name="Wilkinson J."/>
            <person name="Wilson A."/>
            <person name="Yadav S."/>
            <person name="Young G."/>
            <person name="Yu Q."/>
            <person name="Zembek L."/>
            <person name="Zhong D."/>
            <person name="Zimmer A."/>
            <person name="Zwirko Z."/>
            <person name="Jaffe D.B."/>
            <person name="Alvarez P."/>
            <person name="Brockman W."/>
            <person name="Butler J."/>
            <person name="Chin C."/>
            <person name="Gnerre S."/>
            <person name="Grabherr M."/>
            <person name="Kleber M."/>
            <person name="Mauceli E."/>
            <person name="MacCallum I."/>
        </authorList>
    </citation>
    <scope>NUCLEOTIDE SEQUENCE [LARGE SCALE GENOMIC DNA]</scope>
    <source>
        <strain evidence="11">Tucson 15081-1352.22</strain>
    </source>
</reference>
<evidence type="ECO:0000313" key="11">
    <source>
        <dbReference type="Proteomes" id="UP000009192"/>
    </source>
</evidence>
<dbReference type="PANTHER" id="PTHR23226">
    <property type="entry name" value="ZINC FINGER AND SCAN DOMAIN-CONTAINING"/>
    <property type="match status" value="1"/>
</dbReference>
<dbReference type="eggNOG" id="KOG1721">
    <property type="taxonomic scope" value="Eukaryota"/>
</dbReference>
<dbReference type="KEGG" id="dmo:Dmoj_GI24611"/>
<dbReference type="Gene3D" id="3.30.160.60">
    <property type="entry name" value="Classic Zinc Finger"/>
    <property type="match status" value="5"/>
</dbReference>
<proteinExistence type="predicted"/>
<sequence>MDKINQMPISASQCRICLDECDTGTMQALFTENKDSAAKSENTSDTNYDKWRLSSKIEYCCGIKIRQASHLPSKVCKRCCDFISMWFSFRQMCLNTQVYLESTYIHEEKPHDLIDASDTEYMQYLYETLQLASFENYQTNEELQAGDAALIESDYVMDYDEENYVADVLSAEDQVECAKEDMQGIVTKLETYEQNEDEQIEVEQTYTYQDEGHEVEVDLPVKVEEGEVDYEDFLSPTPSPEPEQSSEMVKRKPGRPRKPDSELKSKRKNKSDSQMKNEQRSEDITKYICNLCGNVYPKKAAFTAHMMAHTDYKPHQCEICSKSFRQMGELRAHIRRHTGERPYKCLYCDRFFYDRSEKVRHERVHTNTRPYECKECGKTFTHTAILKNHSLVHSGEKNFNCTVCSKSFTLLHQLKAHLQTLTHRSKENQSLTTSNTYILHTE</sequence>
<keyword evidence="1 6" id="KW-0479">Metal-binding</keyword>
<dbReference type="EMBL" id="CH933806">
    <property type="protein sequence ID" value="EDW15061.2"/>
    <property type="molecule type" value="Genomic_DNA"/>
</dbReference>
<feature type="binding site" evidence="6">
    <location>
        <position position="79"/>
    </location>
    <ligand>
        <name>Zn(2+)</name>
        <dbReference type="ChEBI" id="CHEBI:29105"/>
    </ligand>
</feature>
<dbReference type="FunFam" id="3.30.160.60:FF:000446">
    <property type="entry name" value="Zinc finger protein"/>
    <property type="match status" value="1"/>
</dbReference>
<evidence type="ECO:0000256" key="7">
    <source>
        <dbReference type="SAM" id="MobiDB-lite"/>
    </source>
</evidence>
<dbReference type="GO" id="GO:0008270">
    <property type="term" value="F:zinc ion binding"/>
    <property type="evidence" value="ECO:0007669"/>
    <property type="project" value="UniProtKB-UniRule"/>
</dbReference>
<name>B4K561_DROMO</name>
<dbReference type="GO" id="GO:0005634">
    <property type="term" value="C:nucleus"/>
    <property type="evidence" value="ECO:0007669"/>
    <property type="project" value="InterPro"/>
</dbReference>
<protein>
    <recommendedName>
        <fullName evidence="12">Protein krueppel</fullName>
    </recommendedName>
</protein>
<keyword evidence="2" id="KW-0677">Repeat</keyword>
<dbReference type="FunFam" id="3.30.160.60:FF:002343">
    <property type="entry name" value="Zinc finger protein 33A"/>
    <property type="match status" value="1"/>
</dbReference>
<feature type="domain" description="C2H2-type" evidence="8">
    <location>
        <begin position="399"/>
        <end position="428"/>
    </location>
</feature>
<feature type="region of interest" description="Disordered" evidence="7">
    <location>
        <begin position="231"/>
        <end position="279"/>
    </location>
</feature>
<dbReference type="PROSITE" id="PS00028">
    <property type="entry name" value="ZINC_FINGER_C2H2_1"/>
    <property type="match status" value="5"/>
</dbReference>
<evidence type="ECO:0000256" key="4">
    <source>
        <dbReference type="ARBA" id="ARBA00022833"/>
    </source>
</evidence>
<dbReference type="SMART" id="SM00355">
    <property type="entry name" value="ZnF_C2H2"/>
    <property type="match status" value="5"/>
</dbReference>
<keyword evidence="3 5" id="KW-0863">Zinc-finger</keyword>
<feature type="binding site" evidence="6">
    <location>
        <position position="14"/>
    </location>
    <ligand>
        <name>Zn(2+)</name>
        <dbReference type="ChEBI" id="CHEBI:29105"/>
    </ligand>
</feature>
<feature type="compositionally biased region" description="Basic and acidic residues" evidence="7">
    <location>
        <begin position="257"/>
        <end position="279"/>
    </location>
</feature>
<feature type="binding site" evidence="6">
    <location>
        <position position="76"/>
    </location>
    <ligand>
        <name>Zn(2+)</name>
        <dbReference type="ChEBI" id="CHEBI:29105"/>
    </ligand>
</feature>
<dbReference type="FunCoup" id="B4K561">
    <property type="interactions" value="460"/>
</dbReference>
<accession>B4K561</accession>
<dbReference type="FunFam" id="3.30.160.60:FF:002534">
    <property type="entry name" value="Uncharacterized protein, isoform B"/>
    <property type="match status" value="1"/>
</dbReference>
<evidence type="ECO:0000256" key="6">
    <source>
        <dbReference type="PROSITE-ProRule" id="PRU01263"/>
    </source>
</evidence>
<dbReference type="SUPFAM" id="SSF57667">
    <property type="entry name" value="beta-beta-alpha zinc fingers"/>
    <property type="match status" value="3"/>
</dbReference>
<dbReference type="InterPro" id="IPR012934">
    <property type="entry name" value="Znf_AD"/>
</dbReference>
<gene>
    <name evidence="10" type="primary">Dmoj\GI24611</name>
    <name evidence="10" type="ORF">Dmoj_GI24611</name>
</gene>
<organism evidence="10 11">
    <name type="scientific">Drosophila mojavensis</name>
    <name type="common">Fruit fly</name>
    <dbReference type="NCBI Taxonomy" id="7230"/>
    <lineage>
        <taxon>Eukaryota</taxon>
        <taxon>Metazoa</taxon>
        <taxon>Ecdysozoa</taxon>
        <taxon>Arthropoda</taxon>
        <taxon>Hexapoda</taxon>
        <taxon>Insecta</taxon>
        <taxon>Pterygota</taxon>
        <taxon>Neoptera</taxon>
        <taxon>Endopterygota</taxon>
        <taxon>Diptera</taxon>
        <taxon>Brachycera</taxon>
        <taxon>Muscomorpha</taxon>
        <taxon>Ephydroidea</taxon>
        <taxon>Drosophilidae</taxon>
        <taxon>Drosophila</taxon>
    </lineage>
</organism>
<feature type="domain" description="ZAD" evidence="9">
    <location>
        <begin position="12"/>
        <end position="103"/>
    </location>
</feature>
<evidence type="ECO:0000256" key="1">
    <source>
        <dbReference type="ARBA" id="ARBA00022723"/>
    </source>
</evidence>
<dbReference type="FunFam" id="3.30.160.60:FF:000110">
    <property type="entry name" value="Zinc finger protein-like"/>
    <property type="match status" value="1"/>
</dbReference>
<evidence type="ECO:0000256" key="5">
    <source>
        <dbReference type="PROSITE-ProRule" id="PRU00042"/>
    </source>
</evidence>
<evidence type="ECO:0000256" key="3">
    <source>
        <dbReference type="ARBA" id="ARBA00022771"/>
    </source>
</evidence>
<dbReference type="AlphaFoldDB" id="B4K561"/>
<dbReference type="Gene3D" id="3.40.1800.20">
    <property type="match status" value="1"/>
</dbReference>
<dbReference type="OrthoDB" id="8117402at2759"/>
<dbReference type="SMART" id="SM00868">
    <property type="entry name" value="zf-AD"/>
    <property type="match status" value="1"/>
</dbReference>
<keyword evidence="4 6" id="KW-0862">Zinc</keyword>
<feature type="domain" description="C2H2-type" evidence="8">
    <location>
        <begin position="287"/>
        <end position="314"/>
    </location>
</feature>
<dbReference type="Pfam" id="PF00096">
    <property type="entry name" value="zf-C2H2"/>
    <property type="match status" value="4"/>
</dbReference>
<dbReference type="SMR" id="B4K561"/>
<dbReference type="InterPro" id="IPR013087">
    <property type="entry name" value="Znf_C2H2_type"/>
</dbReference>
<dbReference type="PROSITE" id="PS50157">
    <property type="entry name" value="ZINC_FINGER_C2H2_2"/>
    <property type="match status" value="5"/>
</dbReference>
<keyword evidence="11" id="KW-1185">Reference proteome</keyword>
<evidence type="ECO:0000259" key="9">
    <source>
        <dbReference type="PROSITE" id="PS51915"/>
    </source>
</evidence>
<feature type="domain" description="C2H2-type" evidence="8">
    <location>
        <begin position="371"/>
        <end position="398"/>
    </location>
</feature>
<feature type="binding site" evidence="6">
    <location>
        <position position="17"/>
    </location>
    <ligand>
        <name>Zn(2+)</name>
        <dbReference type="ChEBI" id="CHEBI:29105"/>
    </ligand>
</feature>
<dbReference type="InParanoid" id="B4K561"/>
<dbReference type="SUPFAM" id="SSF57716">
    <property type="entry name" value="Glucocorticoid receptor-like (DNA-binding domain)"/>
    <property type="match status" value="1"/>
</dbReference>
<evidence type="ECO:0008006" key="12">
    <source>
        <dbReference type="Google" id="ProtNLM"/>
    </source>
</evidence>
<dbReference type="HOGENOM" id="CLU_002678_94_3_1"/>
<evidence type="ECO:0000313" key="10">
    <source>
        <dbReference type="EMBL" id="EDW15061.2"/>
    </source>
</evidence>
<dbReference type="Pfam" id="PF07776">
    <property type="entry name" value="zf-AD"/>
    <property type="match status" value="1"/>
</dbReference>
<dbReference type="GO" id="GO:0000981">
    <property type="term" value="F:DNA-binding transcription factor activity, RNA polymerase II-specific"/>
    <property type="evidence" value="ECO:0007669"/>
    <property type="project" value="TreeGrafter"/>
</dbReference>